<keyword evidence="1" id="KW-1133">Transmembrane helix</keyword>
<protein>
    <submittedName>
        <fullName evidence="2">Uncharacterized protein</fullName>
    </submittedName>
</protein>
<organism evidence="2 3">
    <name type="scientific">Nocardioides marmorisolisilvae</name>
    <dbReference type="NCBI Taxonomy" id="1542737"/>
    <lineage>
        <taxon>Bacteria</taxon>
        <taxon>Bacillati</taxon>
        <taxon>Actinomycetota</taxon>
        <taxon>Actinomycetes</taxon>
        <taxon>Propionibacteriales</taxon>
        <taxon>Nocardioidaceae</taxon>
        <taxon>Nocardioides</taxon>
    </lineage>
</organism>
<dbReference type="Proteomes" id="UP000277094">
    <property type="component" value="Unassembled WGS sequence"/>
</dbReference>
<feature type="transmembrane region" description="Helical" evidence="1">
    <location>
        <begin position="21"/>
        <end position="39"/>
    </location>
</feature>
<reference evidence="2 3" key="1">
    <citation type="submission" date="2018-11" db="EMBL/GenBank/DDBJ databases">
        <authorList>
            <person name="Li F."/>
        </authorList>
    </citation>
    <scope>NUCLEOTIDE SEQUENCE [LARGE SCALE GENOMIC DNA]</scope>
    <source>
        <strain evidence="2 3">KIS18-7</strain>
    </source>
</reference>
<sequence>MTDAAAPADAAPTRRRPVLRGFVLGVVITMVVLGLTWAGKQLLDPGVRSFATTCSGAKVTGTIWVESSGVNTTVVIDDPKQRGWRVVWGRYGEAADSSLKAPPVPELLVAAATLGDTDDGTHRTARLRPDGAAGWCDLKMHVYRFW</sequence>
<name>A0A3N0DSK5_9ACTN</name>
<evidence type="ECO:0000313" key="2">
    <source>
        <dbReference type="EMBL" id="RNL78612.1"/>
    </source>
</evidence>
<dbReference type="OrthoDB" id="9813465at2"/>
<dbReference type="AlphaFoldDB" id="A0A3N0DSK5"/>
<accession>A0A3N0DSK5</accession>
<keyword evidence="1" id="KW-0472">Membrane</keyword>
<keyword evidence="1" id="KW-0812">Transmembrane</keyword>
<gene>
    <name evidence="2" type="ORF">EFL95_05860</name>
</gene>
<keyword evidence="3" id="KW-1185">Reference proteome</keyword>
<evidence type="ECO:0000256" key="1">
    <source>
        <dbReference type="SAM" id="Phobius"/>
    </source>
</evidence>
<proteinExistence type="predicted"/>
<dbReference type="EMBL" id="RJSG01000002">
    <property type="protein sequence ID" value="RNL78612.1"/>
    <property type="molecule type" value="Genomic_DNA"/>
</dbReference>
<evidence type="ECO:0000313" key="3">
    <source>
        <dbReference type="Proteomes" id="UP000277094"/>
    </source>
</evidence>
<dbReference type="RefSeq" id="WP_123233113.1">
    <property type="nucleotide sequence ID" value="NZ_RJSG01000002.1"/>
</dbReference>
<comment type="caution">
    <text evidence="2">The sequence shown here is derived from an EMBL/GenBank/DDBJ whole genome shotgun (WGS) entry which is preliminary data.</text>
</comment>